<sequence length="317" mass="35337">MRRRSIVAVVSIVIAAFVAAGLGWSAVSAPQVQQGKEQMQPNLVFGLGDDSDQIMREAKVPIKKSHIATALMYDASRIATGVEPVFQLRDPKHGVVFPQTTDVEFMSDTEEGGKIRTIHLRFKVPTSPKDVHDTAAFDTYDEATYRYVMDVIARVNAAGWKRYIPLSTPRLEGLDTYVFEPAGYGGRTFVSPSSIVYGDPNYKLTLDQWKHLSRGNSVTWRWYSDGAFIDLTYAKDHRSPELPIVLGDQLDAEIQSEASWLDLYGATYEAGRAKYQSLVPKFMRERTEAEAKARAQGARVLTDWKDPSIAGVTPPND</sequence>
<gene>
    <name evidence="1" type="ORF">LMG24238_06214</name>
</gene>
<name>A0A6J5CIJ9_9BURK</name>
<dbReference type="EMBL" id="CADIKC010000011">
    <property type="protein sequence ID" value="CAB3736278.1"/>
    <property type="molecule type" value="Genomic_DNA"/>
</dbReference>
<organism evidence="1 2">
    <name type="scientific">Paraburkholderia sediminicola</name>
    <dbReference type="NCBI Taxonomy" id="458836"/>
    <lineage>
        <taxon>Bacteria</taxon>
        <taxon>Pseudomonadati</taxon>
        <taxon>Pseudomonadota</taxon>
        <taxon>Betaproteobacteria</taxon>
        <taxon>Burkholderiales</taxon>
        <taxon>Burkholderiaceae</taxon>
        <taxon>Paraburkholderia</taxon>
    </lineage>
</organism>
<dbReference type="AlphaFoldDB" id="A0A6J5CIJ9"/>
<reference evidence="1 2" key="1">
    <citation type="submission" date="2020-04" db="EMBL/GenBank/DDBJ databases">
        <authorList>
            <person name="De Canck E."/>
        </authorList>
    </citation>
    <scope>NUCLEOTIDE SEQUENCE [LARGE SCALE GENOMIC DNA]</scope>
    <source>
        <strain evidence="1 2">LMG 24238</strain>
    </source>
</reference>
<accession>A0A6J5CIJ9</accession>
<evidence type="ECO:0000313" key="2">
    <source>
        <dbReference type="Proteomes" id="UP000494255"/>
    </source>
</evidence>
<evidence type="ECO:0000313" key="1">
    <source>
        <dbReference type="EMBL" id="CAB3736278.1"/>
    </source>
</evidence>
<dbReference type="Proteomes" id="UP000494255">
    <property type="component" value="Unassembled WGS sequence"/>
</dbReference>
<keyword evidence="2" id="KW-1185">Reference proteome</keyword>
<proteinExistence type="predicted"/>
<protein>
    <submittedName>
        <fullName evidence="1">Uncharacterized protein</fullName>
    </submittedName>
</protein>